<dbReference type="PANTHER" id="PTHR31360:SF0">
    <property type="entry name" value="OIL BODY-ASSOCIATED PROTEIN 1B"/>
    <property type="match status" value="1"/>
</dbReference>
<dbReference type="AlphaFoldDB" id="A0A4P2QCB6"/>
<keyword evidence="2" id="KW-0732">Signal</keyword>
<evidence type="ECO:0008006" key="5">
    <source>
        <dbReference type="Google" id="ProtNLM"/>
    </source>
</evidence>
<accession>A0A4P2QCB6</accession>
<dbReference type="PROSITE" id="PS51257">
    <property type="entry name" value="PROKAR_LIPOPROTEIN"/>
    <property type="match status" value="1"/>
</dbReference>
<evidence type="ECO:0000256" key="1">
    <source>
        <dbReference type="SAM" id="MobiDB-lite"/>
    </source>
</evidence>
<evidence type="ECO:0000313" key="4">
    <source>
        <dbReference type="Proteomes" id="UP000295781"/>
    </source>
</evidence>
<gene>
    <name evidence="3" type="ORF">SOCEGT47_078730</name>
</gene>
<dbReference type="Pfam" id="PF06884">
    <property type="entry name" value="DUF1264"/>
    <property type="match status" value="1"/>
</dbReference>
<dbReference type="RefSeq" id="WP_165373575.1">
    <property type="nucleotide sequence ID" value="NZ_CP012670.1"/>
</dbReference>
<feature type="region of interest" description="Disordered" evidence="1">
    <location>
        <begin position="244"/>
        <end position="269"/>
    </location>
</feature>
<evidence type="ECO:0000256" key="2">
    <source>
        <dbReference type="SAM" id="SignalP"/>
    </source>
</evidence>
<feature type="chain" id="PRO_5020597393" description="Outer membrane or secreted lipoprotein" evidence="2">
    <location>
        <begin position="32"/>
        <end position="269"/>
    </location>
</feature>
<proteinExistence type="predicted"/>
<dbReference type="InterPro" id="IPR010686">
    <property type="entry name" value="OBAP-like"/>
</dbReference>
<dbReference type="PANTHER" id="PTHR31360">
    <property type="match status" value="1"/>
</dbReference>
<protein>
    <recommendedName>
        <fullName evidence="5">Outer membrane or secreted lipoprotein</fullName>
    </recommendedName>
</protein>
<name>A0A4P2QCB6_SORCE</name>
<sequence length="269" mass="29776">MRKPQSREVLTTARRPPLAIAVLLLAPGLSAGCGQADAPPPNPGAPPGQEKKIDTRLLEKGAEALQDLSPVRAIDHYLDGFHVMKDDPDHHMEAHHYCKGVNEEFTQCVIFDGNTRDANIIGVEHILSEPMFERLPEDEKRRWHPHNYEILSGQLTLPGVPAVAEKAALRKKMNSYGKTWHLWDTGHAGRPAAHDLPVGAPLLAWSYNRDGEIPPGLLEARDRRAGIDTAEKRRERADLAAIANPQRGVDDLRSRFPNATRAPEGVRAK</sequence>
<evidence type="ECO:0000313" key="3">
    <source>
        <dbReference type="EMBL" id="AUX27289.1"/>
    </source>
</evidence>
<dbReference type="EMBL" id="CP012670">
    <property type="protein sequence ID" value="AUX27289.1"/>
    <property type="molecule type" value="Genomic_DNA"/>
</dbReference>
<feature type="signal peptide" evidence="2">
    <location>
        <begin position="1"/>
        <end position="31"/>
    </location>
</feature>
<feature type="region of interest" description="Disordered" evidence="1">
    <location>
        <begin position="32"/>
        <end position="51"/>
    </location>
</feature>
<dbReference type="Proteomes" id="UP000295781">
    <property type="component" value="Chromosome"/>
</dbReference>
<organism evidence="3 4">
    <name type="scientific">Sorangium cellulosum</name>
    <name type="common">Polyangium cellulosum</name>
    <dbReference type="NCBI Taxonomy" id="56"/>
    <lineage>
        <taxon>Bacteria</taxon>
        <taxon>Pseudomonadati</taxon>
        <taxon>Myxococcota</taxon>
        <taxon>Polyangia</taxon>
        <taxon>Polyangiales</taxon>
        <taxon>Polyangiaceae</taxon>
        <taxon>Sorangium</taxon>
    </lineage>
</organism>
<reference evidence="3 4" key="1">
    <citation type="submission" date="2015-09" db="EMBL/GenBank/DDBJ databases">
        <title>Sorangium comparison.</title>
        <authorList>
            <person name="Zaburannyi N."/>
            <person name="Bunk B."/>
            <person name="Overmann J."/>
            <person name="Mueller R."/>
        </authorList>
    </citation>
    <scope>NUCLEOTIDE SEQUENCE [LARGE SCALE GENOMIC DNA]</scope>
    <source>
        <strain evidence="3 4">So ceGT47</strain>
    </source>
</reference>